<dbReference type="InterPro" id="IPR013149">
    <property type="entry name" value="ADH-like_C"/>
</dbReference>
<dbReference type="InterPro" id="IPR002328">
    <property type="entry name" value="ADH_Zn_CS"/>
</dbReference>
<dbReference type="PROSITE" id="PS00059">
    <property type="entry name" value="ADH_ZINC"/>
    <property type="match status" value="1"/>
</dbReference>
<dbReference type="SUPFAM" id="SSF51735">
    <property type="entry name" value="NAD(P)-binding Rossmann-fold domains"/>
    <property type="match status" value="1"/>
</dbReference>
<protein>
    <submittedName>
        <fullName evidence="7">2,3-butanediol dehydrogenase</fullName>
    </submittedName>
</protein>
<dbReference type="Pfam" id="PF08240">
    <property type="entry name" value="ADH_N"/>
    <property type="match status" value="1"/>
</dbReference>
<proteinExistence type="inferred from homology"/>
<evidence type="ECO:0000313" key="8">
    <source>
        <dbReference type="Proteomes" id="UP001370100"/>
    </source>
</evidence>
<dbReference type="InterPro" id="IPR036291">
    <property type="entry name" value="NAD(P)-bd_dom_sf"/>
</dbReference>
<evidence type="ECO:0000256" key="3">
    <source>
        <dbReference type="ARBA" id="ARBA00022833"/>
    </source>
</evidence>
<dbReference type="EMBL" id="JBBEGL010000007">
    <property type="protein sequence ID" value="MEJ2889630.1"/>
    <property type="molecule type" value="Genomic_DNA"/>
</dbReference>
<gene>
    <name evidence="7" type="ORF">WCD41_24425</name>
</gene>
<dbReference type="InterPro" id="IPR011032">
    <property type="entry name" value="GroES-like_sf"/>
</dbReference>
<dbReference type="PANTHER" id="PTHR43401">
    <property type="entry name" value="L-THREONINE 3-DEHYDROGENASE"/>
    <property type="match status" value="1"/>
</dbReference>
<dbReference type="InterPro" id="IPR020843">
    <property type="entry name" value="ER"/>
</dbReference>
<reference evidence="7 8" key="1">
    <citation type="submission" date="2024-03" db="EMBL/GenBank/DDBJ databases">
        <title>Actinomycetospora sp. OC33-EN06, a novel actinomycete isolated from wild orchid (Aerides multiflora).</title>
        <authorList>
            <person name="Suriyachadkun C."/>
        </authorList>
    </citation>
    <scope>NUCLEOTIDE SEQUENCE [LARGE SCALE GENOMIC DNA]</scope>
    <source>
        <strain evidence="7 8">OC33-EN06</strain>
    </source>
</reference>
<comment type="caution">
    <text evidence="7">The sequence shown here is derived from an EMBL/GenBank/DDBJ whole genome shotgun (WGS) entry which is preliminary data.</text>
</comment>
<dbReference type="InterPro" id="IPR013154">
    <property type="entry name" value="ADH-like_N"/>
</dbReference>
<dbReference type="InterPro" id="IPR050129">
    <property type="entry name" value="Zn_alcohol_dh"/>
</dbReference>
<comment type="similarity">
    <text evidence="5">Belongs to the zinc-containing alcohol dehydrogenase family.</text>
</comment>
<keyword evidence="8" id="KW-1185">Reference proteome</keyword>
<keyword evidence="2 5" id="KW-0479">Metal-binding</keyword>
<dbReference type="Gene3D" id="3.90.180.10">
    <property type="entry name" value="Medium-chain alcohol dehydrogenases, catalytic domain"/>
    <property type="match status" value="1"/>
</dbReference>
<evidence type="ECO:0000256" key="5">
    <source>
        <dbReference type="RuleBase" id="RU361277"/>
    </source>
</evidence>
<sequence length="347" mass="36297">MRAAVYHHPHDIRIDDVAEPEPGAGQVKLRVAHNGVCGSDLHEYFSQETFVPVAPHPQTGIQAPVTLGHEFSGTVVAVGDGVASVREGDRVAVRPTYTCGQCPACRAGSPNTCRVLAFHGLSGPGGGLAEYTVLPESMVFALPESVSLEMGALVEPMAVSYHAVKISGVRPGELAVIAGLGPIGVGLYFALRAAGITDIVASDPSAQRREILTRLGAEHVIDPTTTEVAAAAHDASDGLGARVVFDAAGVGAAILTGIGALAPQGKVVVVGIHEQAMELNPTSLLLGEAQIVASLVYTDDDYRHVIDSMARGEITGEGWVDHASLDDLLTVYEQLRRGERMKVLIDL</sequence>
<dbReference type="CDD" id="cd08233">
    <property type="entry name" value="butanediol_DH_like"/>
    <property type="match status" value="1"/>
</dbReference>
<dbReference type="Proteomes" id="UP001370100">
    <property type="component" value="Unassembled WGS sequence"/>
</dbReference>
<evidence type="ECO:0000313" key="7">
    <source>
        <dbReference type="EMBL" id="MEJ2889630.1"/>
    </source>
</evidence>
<evidence type="ECO:0000256" key="4">
    <source>
        <dbReference type="ARBA" id="ARBA00023002"/>
    </source>
</evidence>
<comment type="cofactor">
    <cofactor evidence="1 5">
        <name>Zn(2+)</name>
        <dbReference type="ChEBI" id="CHEBI:29105"/>
    </cofactor>
</comment>
<evidence type="ECO:0000259" key="6">
    <source>
        <dbReference type="SMART" id="SM00829"/>
    </source>
</evidence>
<accession>A0ABU8NB52</accession>
<dbReference type="RefSeq" id="WP_337717383.1">
    <property type="nucleotide sequence ID" value="NZ_JBBEGL010000007.1"/>
</dbReference>
<evidence type="ECO:0000256" key="1">
    <source>
        <dbReference type="ARBA" id="ARBA00001947"/>
    </source>
</evidence>
<evidence type="ECO:0000256" key="2">
    <source>
        <dbReference type="ARBA" id="ARBA00022723"/>
    </source>
</evidence>
<dbReference type="SUPFAM" id="SSF50129">
    <property type="entry name" value="GroES-like"/>
    <property type="match status" value="1"/>
</dbReference>
<dbReference type="SMART" id="SM00829">
    <property type="entry name" value="PKS_ER"/>
    <property type="match status" value="1"/>
</dbReference>
<organism evidence="7 8">
    <name type="scientific">Actinomycetospora aeridis</name>
    <dbReference type="NCBI Taxonomy" id="3129231"/>
    <lineage>
        <taxon>Bacteria</taxon>
        <taxon>Bacillati</taxon>
        <taxon>Actinomycetota</taxon>
        <taxon>Actinomycetes</taxon>
        <taxon>Pseudonocardiales</taxon>
        <taxon>Pseudonocardiaceae</taxon>
        <taxon>Actinomycetospora</taxon>
    </lineage>
</organism>
<keyword evidence="4" id="KW-0560">Oxidoreductase</keyword>
<dbReference type="Pfam" id="PF00107">
    <property type="entry name" value="ADH_zinc_N"/>
    <property type="match status" value="1"/>
</dbReference>
<dbReference type="PANTHER" id="PTHR43401:SF2">
    <property type="entry name" value="L-THREONINE 3-DEHYDROGENASE"/>
    <property type="match status" value="1"/>
</dbReference>
<dbReference type="Gene3D" id="3.40.50.720">
    <property type="entry name" value="NAD(P)-binding Rossmann-like Domain"/>
    <property type="match status" value="1"/>
</dbReference>
<keyword evidence="3 5" id="KW-0862">Zinc</keyword>
<name>A0ABU8NB52_9PSEU</name>
<feature type="domain" description="Enoyl reductase (ER)" evidence="6">
    <location>
        <begin position="7"/>
        <end position="345"/>
    </location>
</feature>